<dbReference type="EMBL" id="GEBQ01001831">
    <property type="protein sequence ID" value="JAT38146.1"/>
    <property type="molecule type" value="Transcribed_RNA"/>
</dbReference>
<name>A0A1B6MQC9_9HEMI</name>
<accession>A0A1B6MQC9</accession>
<protein>
    <recommendedName>
        <fullName evidence="2">BTB domain-containing protein</fullName>
    </recommendedName>
</protein>
<evidence type="ECO:0008006" key="2">
    <source>
        <dbReference type="Google" id="ProtNLM"/>
    </source>
</evidence>
<sequence>MITVLSLSSKKTYLFPNNFFVKYSKDPIMVLFSILLIIYSKKNVSSSSCQKKTLNQSFKNHYLCCVLYRYMYGHDDTTSLQFEAAVSLLCAANKYDVRDLKRTLSDQIIPQVTADNVFVVLRKSFICKTVPKLWETANEIVQCQTEELFSHAQFPTV</sequence>
<evidence type="ECO:0000313" key="1">
    <source>
        <dbReference type="EMBL" id="JAT38146.1"/>
    </source>
</evidence>
<gene>
    <name evidence="1" type="ORF">g.42152</name>
</gene>
<reference evidence="1" key="1">
    <citation type="submission" date="2015-11" db="EMBL/GenBank/DDBJ databases">
        <title>De novo transcriptome assembly of four potential Pierce s Disease insect vectors from Arizona vineyards.</title>
        <authorList>
            <person name="Tassone E.E."/>
        </authorList>
    </citation>
    <scope>NUCLEOTIDE SEQUENCE</scope>
</reference>
<dbReference type="AlphaFoldDB" id="A0A1B6MQC9"/>
<organism evidence="1">
    <name type="scientific">Graphocephala atropunctata</name>
    <dbReference type="NCBI Taxonomy" id="36148"/>
    <lineage>
        <taxon>Eukaryota</taxon>
        <taxon>Metazoa</taxon>
        <taxon>Ecdysozoa</taxon>
        <taxon>Arthropoda</taxon>
        <taxon>Hexapoda</taxon>
        <taxon>Insecta</taxon>
        <taxon>Pterygota</taxon>
        <taxon>Neoptera</taxon>
        <taxon>Paraneoptera</taxon>
        <taxon>Hemiptera</taxon>
        <taxon>Auchenorrhyncha</taxon>
        <taxon>Membracoidea</taxon>
        <taxon>Cicadellidae</taxon>
        <taxon>Cicadellinae</taxon>
        <taxon>Cicadellini</taxon>
        <taxon>Graphocephala</taxon>
    </lineage>
</organism>
<feature type="non-terminal residue" evidence="1">
    <location>
        <position position="157"/>
    </location>
</feature>
<dbReference type="InterPro" id="IPR011333">
    <property type="entry name" value="SKP1/BTB/POZ_sf"/>
</dbReference>
<dbReference type="Gene3D" id="3.30.710.10">
    <property type="entry name" value="Potassium Channel Kv1.1, Chain A"/>
    <property type="match status" value="1"/>
</dbReference>
<proteinExistence type="predicted"/>